<evidence type="ECO:0000313" key="1">
    <source>
        <dbReference type="EMBL" id="KAG8096080.1"/>
    </source>
</evidence>
<evidence type="ECO:0000313" key="2">
    <source>
        <dbReference type="Proteomes" id="UP000729402"/>
    </source>
</evidence>
<accession>A0A8J5WR44</accession>
<keyword evidence="2" id="KW-1185">Reference proteome</keyword>
<sequence>MMWAEPTTSSPWPRHACLGCARPLPAPAPDCLPPPRQTCRAWPRRLSRPLASRACCALAAPSTFHVAHGNRRAREARGRGVQGLVGGAREDRRAGAGGEGAVEAVGARAAWSAASTARQRVRG</sequence>
<dbReference type="AlphaFoldDB" id="A0A8J5WR44"/>
<dbReference type="Proteomes" id="UP000729402">
    <property type="component" value="Unassembled WGS sequence"/>
</dbReference>
<dbReference type="EMBL" id="JAAALK010000079">
    <property type="protein sequence ID" value="KAG8096080.1"/>
    <property type="molecule type" value="Genomic_DNA"/>
</dbReference>
<organism evidence="1 2">
    <name type="scientific">Zizania palustris</name>
    <name type="common">Northern wild rice</name>
    <dbReference type="NCBI Taxonomy" id="103762"/>
    <lineage>
        <taxon>Eukaryota</taxon>
        <taxon>Viridiplantae</taxon>
        <taxon>Streptophyta</taxon>
        <taxon>Embryophyta</taxon>
        <taxon>Tracheophyta</taxon>
        <taxon>Spermatophyta</taxon>
        <taxon>Magnoliopsida</taxon>
        <taxon>Liliopsida</taxon>
        <taxon>Poales</taxon>
        <taxon>Poaceae</taxon>
        <taxon>BOP clade</taxon>
        <taxon>Oryzoideae</taxon>
        <taxon>Oryzeae</taxon>
        <taxon>Zizaniinae</taxon>
        <taxon>Zizania</taxon>
    </lineage>
</organism>
<name>A0A8J5WR44_ZIZPA</name>
<proteinExistence type="predicted"/>
<gene>
    <name evidence="1" type="ORF">GUJ93_ZPchr0013g35137</name>
</gene>
<protein>
    <submittedName>
        <fullName evidence="1">Uncharacterized protein</fullName>
    </submittedName>
</protein>
<comment type="caution">
    <text evidence="1">The sequence shown here is derived from an EMBL/GenBank/DDBJ whole genome shotgun (WGS) entry which is preliminary data.</text>
</comment>
<reference evidence="1" key="1">
    <citation type="journal article" date="2021" name="bioRxiv">
        <title>Whole Genome Assembly and Annotation of Northern Wild Rice, Zizania palustris L., Supports a Whole Genome Duplication in the Zizania Genus.</title>
        <authorList>
            <person name="Haas M."/>
            <person name="Kono T."/>
            <person name="Macchietto M."/>
            <person name="Millas R."/>
            <person name="McGilp L."/>
            <person name="Shao M."/>
            <person name="Duquette J."/>
            <person name="Hirsch C.N."/>
            <person name="Kimball J."/>
        </authorList>
    </citation>
    <scope>NUCLEOTIDE SEQUENCE</scope>
    <source>
        <tissue evidence="1">Fresh leaf tissue</tissue>
    </source>
</reference>
<reference evidence="1" key="2">
    <citation type="submission" date="2021-02" db="EMBL/GenBank/DDBJ databases">
        <authorList>
            <person name="Kimball J.A."/>
            <person name="Haas M.W."/>
            <person name="Macchietto M."/>
            <person name="Kono T."/>
            <person name="Duquette J."/>
            <person name="Shao M."/>
        </authorList>
    </citation>
    <scope>NUCLEOTIDE SEQUENCE</scope>
    <source>
        <tissue evidence="1">Fresh leaf tissue</tissue>
    </source>
</reference>